<evidence type="ECO:0000313" key="5">
    <source>
        <dbReference type="Proteomes" id="UP000249447"/>
    </source>
</evidence>
<gene>
    <name evidence="4" type="ORF">C9I47_0017</name>
</gene>
<organism evidence="4 5">
    <name type="scientific">Marilutibacter maris</name>
    <dbReference type="NCBI Taxonomy" id="1605891"/>
    <lineage>
        <taxon>Bacteria</taxon>
        <taxon>Pseudomonadati</taxon>
        <taxon>Pseudomonadota</taxon>
        <taxon>Gammaproteobacteria</taxon>
        <taxon>Lysobacterales</taxon>
        <taxon>Lysobacteraceae</taxon>
        <taxon>Marilutibacter</taxon>
    </lineage>
</organism>
<dbReference type="NCBIfam" id="TIGR03696">
    <property type="entry name" value="Rhs_assc_core"/>
    <property type="match status" value="1"/>
</dbReference>
<dbReference type="InterPro" id="IPR045351">
    <property type="entry name" value="DUF6531"/>
</dbReference>
<evidence type="ECO:0000259" key="2">
    <source>
        <dbReference type="Pfam" id="PF20148"/>
    </source>
</evidence>
<dbReference type="Pfam" id="PF05593">
    <property type="entry name" value="RHS_repeat"/>
    <property type="match status" value="2"/>
</dbReference>
<evidence type="ECO:0000313" key="4">
    <source>
        <dbReference type="EMBL" id="AWV05743.1"/>
    </source>
</evidence>
<feature type="domain" description="Teneurin-like YD-shell" evidence="3">
    <location>
        <begin position="942"/>
        <end position="1214"/>
    </location>
</feature>
<dbReference type="InterPro" id="IPR006530">
    <property type="entry name" value="YD"/>
</dbReference>
<dbReference type="KEGG" id="lmb:C9I47_0017"/>
<dbReference type="Gene3D" id="2.180.10.10">
    <property type="entry name" value="RHS repeat-associated core"/>
    <property type="match status" value="2"/>
</dbReference>
<dbReference type="Proteomes" id="UP000249447">
    <property type="component" value="Chromosome"/>
</dbReference>
<dbReference type="InterPro" id="IPR056823">
    <property type="entry name" value="TEN-like_YD-shell"/>
</dbReference>
<protein>
    <submittedName>
        <fullName evidence="4">Type IV secretion protein Rhs</fullName>
    </submittedName>
</protein>
<dbReference type="InterPro" id="IPR031325">
    <property type="entry name" value="RHS_repeat"/>
</dbReference>
<dbReference type="PANTHER" id="PTHR32305">
    <property type="match status" value="1"/>
</dbReference>
<feature type="domain" description="Teneurin-like YD-shell" evidence="3">
    <location>
        <begin position="634"/>
        <end position="793"/>
    </location>
</feature>
<evidence type="ECO:0000256" key="1">
    <source>
        <dbReference type="ARBA" id="ARBA00022737"/>
    </source>
</evidence>
<keyword evidence="1" id="KW-0677">Repeat</keyword>
<accession>A0A2U9SZZ9</accession>
<dbReference type="NCBIfam" id="TIGR01643">
    <property type="entry name" value="YD_repeat_2x"/>
    <property type="match status" value="4"/>
</dbReference>
<dbReference type="OrthoDB" id="9816400at2"/>
<dbReference type="PANTHER" id="PTHR32305:SF15">
    <property type="entry name" value="PROTEIN RHSA-RELATED"/>
    <property type="match status" value="1"/>
</dbReference>
<evidence type="ECO:0000259" key="3">
    <source>
        <dbReference type="Pfam" id="PF25023"/>
    </source>
</evidence>
<dbReference type="Pfam" id="PF25023">
    <property type="entry name" value="TEN_YD-shell"/>
    <property type="match status" value="2"/>
</dbReference>
<feature type="domain" description="DUF6531" evidence="2">
    <location>
        <begin position="62"/>
        <end position="129"/>
    </location>
</feature>
<dbReference type="Pfam" id="PF20148">
    <property type="entry name" value="DUF6531"/>
    <property type="match status" value="1"/>
</dbReference>
<dbReference type="InterPro" id="IPR022385">
    <property type="entry name" value="Rhs_assc_core"/>
</dbReference>
<dbReference type="EMBL" id="CP029843">
    <property type="protein sequence ID" value="AWV05743.1"/>
    <property type="molecule type" value="Genomic_DNA"/>
</dbReference>
<sequence length="1421" mass="153626">MQFRASDGSCGPFVSAGYATRSRRLQCPIPYTEWDDDHQACVRPDVVAYLTGPVQPDECSRGNPCDVQTGAKSQPELDFDLGWVSFVRTFRSSQVARQSNFGPGWSHSHELRLSVSGDHALLSEGGGLQRPFRRVGAVYVAADASGDRIKTETGGGWTLSAADRTVAFDAQGRIARTTREDGTFLDYAYDAADRLEHITHSTGRRLDFLYDGTTRHAPMDAIQLDGVQLVSYGYLSDIEGQISYVGLGSGQYRDYHYEDERYPYFLTGVTDERGIRYSWFEYDDDRRVVASYHDGGADGVTLAYGAAQTVVTDALGAQTTYDLTPQTAGLPKVGAVTDAAGTVTREYAAAAVDFRRRLVRSVDRADVETLHTYTEAVDDGLPVSVHTIREAAGLASERTVVVRTATDSNRLVSVEQGDRRVDVVRNARGQPLSVSTTDLVSSQVRTTTYGYCEAADVAAPGSTCPQLGLLKTVDGPRTDVADTRSFSYHPADDSGCATPTGACDFRKGDLWKVTNGLGQVQEILAYDPAGRVRATQDANGVVTAYGYTPRGWLAGVQVWGETEADDRTTLIDYLPSGQVSRITPPDGAWIEYDYDDAQRLVAVRDSAGNSLQYTLDLAGNRLAEESRDSGDALKRSLSRVYNQLGQLATQADAGANPTDFTYDANGNLETVTDALSRVTQNDYDPLNRLIGTLQDVGGIEASTAFEYDALDNLTKVTDPKGLDTVYSYNGLGDLTQLDSPDTGVTTYQYDAAGNRSSQTDARGETTGYGYDALNRLTSVSYSDSSLDVAYAYDSVQPGCAAGETFAIGRLSRISDGSGHTDYCYDRFGQLVRKVQVTNGQSFTLRYAYTQAGQLRLMTYPDGTEVDYVRDGQGRTSEIGVTAPGGSREVLLSNASWYPFGPVGAWTFGNGRTLSRTLDLDYRPQSILSTDTASPTSGGGLDLGFRFDAVGNLTSLHGADRAEPPRVRLDYDALSRLTAFRDGPTGTAIESYGYDATGNRTSFTNAGGTQAYSYPTDSHRLGAVAGVARGYDAVGNTTAIGGTKEYVYSAANRLSAVKQGGAVTMHYGYNGRGERVHRHLGSDVTYSVYDEAGHWVGDYDASGAPKQQAIWLDDLPVGLLNGATTASNRLHYIEPDHLGTPRAVIEPQRDVAVWTWDIASEAFGNSAPNPDPDGDSTAFALDMRFPGQRYDAASGLNYNYFRDYEAGVGRYSQPDPIGLLGGLSTYSYVGGEPTSYIDPLGLQHQVHMPRVGPINAAQANRIVSYGTSPQYQAAVQAGIPVESPMPCQFCNDVDRLTEKYIKVWSYAAITACPVSLEAAAAGWFGRMFGARLAVTFPRAAGQIKHIFRNKVGHLPDTPANRRLLSGVASNPANRIGIDRFGSVWSSFIRSDGTQVWVSTRNGVIQNGGVNQVPKSFPNIVEP</sequence>
<proteinExistence type="predicted"/>
<keyword evidence="5" id="KW-1185">Reference proteome</keyword>
<dbReference type="RefSeq" id="WP_111264916.1">
    <property type="nucleotide sequence ID" value="NZ_CP029843.1"/>
</dbReference>
<name>A0A2U9SZZ9_9GAMM</name>
<dbReference type="InterPro" id="IPR050708">
    <property type="entry name" value="T6SS_VgrG/RHS"/>
</dbReference>
<reference evidence="4 5" key="1">
    <citation type="submission" date="2018-05" db="EMBL/GenBank/DDBJ databases">
        <title>The complete genome of Lysobacter maris HZ9B, a marine bacterium antagonistic against terrestrial plant pathogens.</title>
        <authorList>
            <person name="Zhang X.-Q."/>
        </authorList>
    </citation>
    <scope>NUCLEOTIDE SEQUENCE [LARGE SCALE GENOMIC DNA]</scope>
    <source>
        <strain evidence="4 5">HZ9B</strain>
    </source>
</reference>